<evidence type="ECO:0000256" key="6">
    <source>
        <dbReference type="ARBA" id="ARBA00035106"/>
    </source>
</evidence>
<keyword evidence="5 7" id="KW-0539">Nucleus</keyword>
<dbReference type="GO" id="GO:0045895">
    <property type="term" value="P:positive regulation of mating-type specific transcription, DNA-templated"/>
    <property type="evidence" value="ECO:0007669"/>
    <property type="project" value="InterPro"/>
</dbReference>
<evidence type="ECO:0000256" key="4">
    <source>
        <dbReference type="ARBA" id="ARBA00023163"/>
    </source>
</evidence>
<evidence type="ECO:0000256" key="2">
    <source>
        <dbReference type="ARBA" id="ARBA00023015"/>
    </source>
</evidence>
<gene>
    <name evidence="9" type="primary">MAT1-1-1</name>
</gene>
<feature type="domain" description="Alpha box" evidence="8">
    <location>
        <begin position="69"/>
        <end position="126"/>
    </location>
</feature>
<evidence type="ECO:0000256" key="1">
    <source>
        <dbReference type="ARBA" id="ARBA00015083"/>
    </source>
</evidence>
<comment type="function">
    <text evidence="6">Mating type proteins are sequence specific DNA-binding proteins that act as master switches in fungal differentiation by controlling gene expression in a cell type-specific fashion. Transcriptional activator that induces the transcription of alpha-specific genes.</text>
</comment>
<sequence length="412" mass="44155">MPSQMHTYPMAVPRDPTTAEIAQFLVTRSGDQMSQLVQALTTPAAQAALTKSMLLLPPKIIPKVAPPEKAKKALNAFVGFRCYYIQIPALKAWPMKKISSLMGIMWEKDPNKSIWSLLAKAWSAIRDTLGTGQAPLDQFFRLMCPHLNLPSPATYLAICGWELKVNAEGNPILSKDNPPLLSPTSAGIAGMALSVQDIIGYCHDMGYAENFTLNSKTHSPTFLAQSCKGKSVAVRSQTHLASTVHDDRLAVRDQRRARKQAVRSISAAQALHQQIADTHNITDMDVDTDDASITGQNEPAQFYDQLADLLTDIFPGASADMFTGASADIFTGASANIFTGASADIFTGASTEIFAGASTDLGVGTSTDLGVGTSTDLGAGEDPIMNDWNDWGAFRLGADEDATLPSFDLATL</sequence>
<dbReference type="GO" id="GO:0005634">
    <property type="term" value="C:nucleus"/>
    <property type="evidence" value="ECO:0007669"/>
    <property type="project" value="UniProtKB-SubCell"/>
</dbReference>
<comment type="similarity">
    <text evidence="7">Belongs to the MATALPHA1 family.</text>
</comment>
<dbReference type="EMBL" id="KJ139673">
    <property type="protein sequence ID" value="AHY81328.1"/>
    <property type="molecule type" value="Genomic_DNA"/>
</dbReference>
<organism evidence="9">
    <name type="scientific">Stagonosporopsis chrysanthemi</name>
    <dbReference type="NCBI Taxonomy" id="1200837"/>
    <lineage>
        <taxon>Eukaryota</taxon>
        <taxon>Fungi</taxon>
        <taxon>Dikarya</taxon>
        <taxon>Ascomycota</taxon>
        <taxon>Pezizomycotina</taxon>
        <taxon>Dothideomycetes</taxon>
        <taxon>Pleosporomycetidae</taxon>
        <taxon>Pleosporales</taxon>
        <taxon>Pleosporineae</taxon>
        <taxon>Didymellaceae</taxon>
        <taxon>Stagonosporopsis</taxon>
    </lineage>
</organism>
<name>A0A023ZRL8_9PLEO</name>
<evidence type="ECO:0000256" key="5">
    <source>
        <dbReference type="ARBA" id="ARBA00023242"/>
    </source>
</evidence>
<keyword evidence="4 7" id="KW-0804">Transcription</keyword>
<proteinExistence type="inferred from homology"/>
<dbReference type="AlphaFoldDB" id="A0A023ZRL8"/>
<keyword evidence="3 7" id="KW-0238">DNA-binding</keyword>
<protein>
    <recommendedName>
        <fullName evidence="1">Mating-type protein MAT-1</fullName>
    </recommendedName>
</protein>
<dbReference type="GO" id="GO:0008301">
    <property type="term" value="F:DNA binding, bending"/>
    <property type="evidence" value="ECO:0007669"/>
    <property type="project" value="InterPro"/>
</dbReference>
<comment type="subcellular location">
    <subcellularLocation>
        <location evidence="7">Nucleus</location>
    </subcellularLocation>
</comment>
<dbReference type="InterPro" id="IPR006856">
    <property type="entry name" value="MATalpha_HMGbox"/>
</dbReference>
<dbReference type="PROSITE" id="PS51325">
    <property type="entry name" value="ALPHA_BOX"/>
    <property type="match status" value="1"/>
</dbReference>
<reference evidence="9" key="1">
    <citation type="journal article" date="2014" name="Fungal Biol.">
        <title>Identification of the MAT1 locus in Stagonosporopsis tanaceti, and exploring its potential for sexual reproduction in Australian pyrethrum fields.</title>
        <authorList>
            <person name="Vaghefi N."/>
            <person name="Ades P.K."/>
            <person name="Hay F.S."/>
            <person name="Pehtybridge S.J."/>
            <person name="Ford R."/>
            <person name="Taylor P.W.J."/>
        </authorList>
    </citation>
    <scope>NUCLEOTIDE SEQUENCE</scope>
    <source>
        <strain evidence="9">CBS 500.63</strain>
    </source>
</reference>
<evidence type="ECO:0000256" key="3">
    <source>
        <dbReference type="ARBA" id="ARBA00023125"/>
    </source>
</evidence>
<evidence type="ECO:0000313" key="9">
    <source>
        <dbReference type="EMBL" id="AHY81328.1"/>
    </source>
</evidence>
<dbReference type="Pfam" id="PF04769">
    <property type="entry name" value="MATalpha_HMGbox"/>
    <property type="match status" value="1"/>
</dbReference>
<evidence type="ECO:0000256" key="7">
    <source>
        <dbReference type="RuleBase" id="RU003516"/>
    </source>
</evidence>
<keyword evidence="2 7" id="KW-0805">Transcription regulation</keyword>
<accession>A0A023ZRL8</accession>
<evidence type="ECO:0000259" key="8">
    <source>
        <dbReference type="PROSITE" id="PS51325"/>
    </source>
</evidence>